<dbReference type="Proteomes" id="UP000095282">
    <property type="component" value="Unplaced"/>
</dbReference>
<sequence length="169" mass="19920">MFPLLRLPFLCIQDITEQWGLEDLLDPNRITACDISLSAQDLNVFLRSWQEGKTNRRLVTCKLQLSNEIDVKKVLKNCGGELMDPRTTRLQIIERGCLDVWIRGGIRIRRNDGRLAVIDTNCCPYLTRNQEIFEVHVRDYEKRLEIWNSENSDEKWNENGFNIFSFEKK</sequence>
<name>A0A1I7U1C2_9PELO</name>
<dbReference type="PANTHER" id="PTHR21503">
    <property type="entry name" value="F-BOX-CONTAINING HYPOTHETICAL PROTEIN C.ELEGANS"/>
    <property type="match status" value="1"/>
</dbReference>
<accession>A0A1I7U1C2</accession>
<dbReference type="PANTHER" id="PTHR21503:SF8">
    <property type="entry name" value="F-BOX ASSOCIATED DOMAIN-CONTAINING PROTEIN-RELATED"/>
    <property type="match status" value="1"/>
</dbReference>
<dbReference type="Pfam" id="PF07735">
    <property type="entry name" value="FBA_2"/>
    <property type="match status" value="1"/>
</dbReference>
<keyword evidence="2" id="KW-1185">Reference proteome</keyword>
<dbReference type="WBParaSite" id="Csp11.Scaffold629.g13862.t1">
    <property type="protein sequence ID" value="Csp11.Scaffold629.g13862.t1"/>
    <property type="gene ID" value="Csp11.Scaffold629.g13862"/>
</dbReference>
<dbReference type="AlphaFoldDB" id="A0A1I7U1C2"/>
<dbReference type="InterPro" id="IPR012885">
    <property type="entry name" value="F-box_Sdz-33"/>
</dbReference>
<evidence type="ECO:0000259" key="1">
    <source>
        <dbReference type="Pfam" id="PF07735"/>
    </source>
</evidence>
<evidence type="ECO:0000313" key="2">
    <source>
        <dbReference type="Proteomes" id="UP000095282"/>
    </source>
</evidence>
<evidence type="ECO:0000313" key="3">
    <source>
        <dbReference type="WBParaSite" id="Csp11.Scaffold629.g13862.t1"/>
    </source>
</evidence>
<dbReference type="eggNOG" id="ENOG502TKIQ">
    <property type="taxonomic scope" value="Eukaryota"/>
</dbReference>
<reference evidence="3" key="1">
    <citation type="submission" date="2016-11" db="UniProtKB">
        <authorList>
            <consortium name="WormBaseParasite"/>
        </authorList>
    </citation>
    <scope>IDENTIFICATION</scope>
</reference>
<proteinExistence type="predicted"/>
<organism evidence="2 3">
    <name type="scientific">Caenorhabditis tropicalis</name>
    <dbReference type="NCBI Taxonomy" id="1561998"/>
    <lineage>
        <taxon>Eukaryota</taxon>
        <taxon>Metazoa</taxon>
        <taxon>Ecdysozoa</taxon>
        <taxon>Nematoda</taxon>
        <taxon>Chromadorea</taxon>
        <taxon>Rhabditida</taxon>
        <taxon>Rhabditina</taxon>
        <taxon>Rhabditomorpha</taxon>
        <taxon>Rhabditoidea</taxon>
        <taxon>Rhabditidae</taxon>
        <taxon>Peloderinae</taxon>
        <taxon>Caenorhabditis</taxon>
    </lineage>
</organism>
<protein>
    <submittedName>
        <fullName evidence="3">FBA_2 domain-containing protein</fullName>
    </submittedName>
</protein>
<feature type="domain" description="Sdz-33 F-box" evidence="1">
    <location>
        <begin position="10"/>
        <end position="60"/>
    </location>
</feature>